<proteinExistence type="predicted"/>
<gene>
    <name evidence="1" type="primary">GET1</name>
    <name evidence="1" type="ORF">M8818_002112</name>
</gene>
<evidence type="ECO:0000313" key="2">
    <source>
        <dbReference type="Proteomes" id="UP001320706"/>
    </source>
</evidence>
<name>A0ACC3SHX6_9PEZI</name>
<comment type="caution">
    <text evidence="1">The sequence shown here is derived from an EMBL/GenBank/DDBJ whole genome shotgun (WGS) entry which is preliminary data.</text>
</comment>
<accession>A0ACC3SHX6</accession>
<organism evidence="1 2">
    <name type="scientific">Zalaria obscura</name>
    <dbReference type="NCBI Taxonomy" id="2024903"/>
    <lineage>
        <taxon>Eukaryota</taxon>
        <taxon>Fungi</taxon>
        <taxon>Dikarya</taxon>
        <taxon>Ascomycota</taxon>
        <taxon>Pezizomycotina</taxon>
        <taxon>Dothideomycetes</taxon>
        <taxon>Dothideomycetidae</taxon>
        <taxon>Dothideales</taxon>
        <taxon>Zalariaceae</taxon>
        <taxon>Zalaria</taxon>
    </lineage>
</organism>
<protein>
    <submittedName>
        <fullName evidence="1">GET complex subunit get1</fullName>
    </submittedName>
</protein>
<sequence length="210" mass="23891">MISLLLVVFLLQLMIHLVNTVGATAINELLWVLYNRFPTPTAKDAHDVTRLRREVVRMKRELASVSAQDEFSKWAKLRRQHDKVVAEHDKSAQAIQATKAKFDSTASTLRWLSTTGLRFLLQFWYSKQPLFWIPQGWVPGYVEWIMAFPRAPAGSISIQIWGIACASVIQMMSEAVVALYALAKVDKQPQAKKGEPMAFKADFQSEKKEL</sequence>
<keyword evidence="2" id="KW-1185">Reference proteome</keyword>
<dbReference type="Proteomes" id="UP001320706">
    <property type="component" value="Unassembled WGS sequence"/>
</dbReference>
<dbReference type="EMBL" id="JAMKPW020000009">
    <property type="protein sequence ID" value="KAK8215102.1"/>
    <property type="molecule type" value="Genomic_DNA"/>
</dbReference>
<reference evidence="1" key="1">
    <citation type="submission" date="2024-02" db="EMBL/GenBank/DDBJ databases">
        <title>Metagenome Assembled Genome of Zalaria obscura JY119.</title>
        <authorList>
            <person name="Vighnesh L."/>
            <person name="Jagadeeshwari U."/>
            <person name="Venkata Ramana C."/>
            <person name="Sasikala C."/>
        </authorList>
    </citation>
    <scope>NUCLEOTIDE SEQUENCE</scope>
    <source>
        <strain evidence="1">JY119</strain>
    </source>
</reference>
<evidence type="ECO:0000313" key="1">
    <source>
        <dbReference type="EMBL" id="KAK8215102.1"/>
    </source>
</evidence>